<evidence type="ECO:0000256" key="1">
    <source>
        <dbReference type="SAM" id="SignalP"/>
    </source>
</evidence>
<gene>
    <name evidence="2" type="ORF">AL01_05345</name>
</gene>
<keyword evidence="1" id="KW-0732">Signal</keyword>
<keyword evidence="3" id="KW-1185">Reference proteome</keyword>
<dbReference type="RefSeq" id="WP_077396408.1">
    <property type="nucleotide sequence ID" value="NZ_JATM01000003.1"/>
</dbReference>
<comment type="caution">
    <text evidence="2">The sequence shown here is derived from an EMBL/GenBank/DDBJ whole genome shotgun (WGS) entry which is preliminary data.</text>
</comment>
<sequence length="148" mass="16237">MKHFLLLTVAFIGLSGAAWADDAQRALAKSMGVPESWLKTGFSCGAKGCSQLDPKDDINNSAEVQEARRIADARLSAETEVHLRQMGMSPGTARKAVWAARHKPNSACAYWVRQLTADYDNGLDRPDYDDKLVISVEHSGTCEKKNLD</sequence>
<protein>
    <submittedName>
        <fullName evidence="2">Uncharacterized protein</fullName>
    </submittedName>
</protein>
<dbReference type="OrthoDB" id="7289862at2"/>
<dbReference type="Proteomes" id="UP000200980">
    <property type="component" value="Unassembled WGS sequence"/>
</dbReference>
<dbReference type="EMBL" id="JATM01000003">
    <property type="protein sequence ID" value="OOL18238.1"/>
    <property type="molecule type" value="Genomic_DNA"/>
</dbReference>
<name>A0A1S8GPC4_9PROT</name>
<accession>A0A1S8GPC4</accession>
<proteinExistence type="predicted"/>
<evidence type="ECO:0000313" key="3">
    <source>
        <dbReference type="Proteomes" id="UP000200980"/>
    </source>
</evidence>
<evidence type="ECO:0000313" key="2">
    <source>
        <dbReference type="EMBL" id="OOL18238.1"/>
    </source>
</evidence>
<feature type="signal peptide" evidence="1">
    <location>
        <begin position="1"/>
        <end position="20"/>
    </location>
</feature>
<reference evidence="2 3" key="1">
    <citation type="journal article" date="2016" name="PLoS ONE">
        <title>Whole-Genome Sequence Analysis of Bombella intestini LMG 28161T, a Novel Acetic Acid Bacterium Isolated from the Crop of a Red-Tailed Bumble Bee, Bombus lapidarius.</title>
        <authorList>
            <person name="Li L."/>
            <person name="Illeghems K."/>
            <person name="Van Kerrebroeck S."/>
            <person name="Borremans W."/>
            <person name="Cleenwerck I."/>
            <person name="Smagghe G."/>
            <person name="De Vuyst L."/>
            <person name="Vandamme P."/>
        </authorList>
    </citation>
    <scope>NUCLEOTIDE SEQUENCE [LARGE SCALE GENOMIC DNA]</scope>
    <source>
        <strain evidence="2 3">R-52487</strain>
    </source>
</reference>
<feature type="chain" id="PRO_5013114397" evidence="1">
    <location>
        <begin position="21"/>
        <end position="148"/>
    </location>
</feature>
<dbReference type="AlphaFoldDB" id="A0A1S8GPC4"/>
<organism evidence="2 3">
    <name type="scientific">Bombella intestini</name>
    <dbReference type="NCBI Taxonomy" id="1539051"/>
    <lineage>
        <taxon>Bacteria</taxon>
        <taxon>Pseudomonadati</taxon>
        <taxon>Pseudomonadota</taxon>
        <taxon>Alphaproteobacteria</taxon>
        <taxon>Acetobacterales</taxon>
        <taxon>Acetobacteraceae</taxon>
        <taxon>Bombella</taxon>
    </lineage>
</organism>